<reference evidence="2" key="1">
    <citation type="submission" date="2023-06" db="EMBL/GenBank/DDBJ databases">
        <authorList>
            <consortium name="Lawrence Berkeley National Laboratory"/>
            <person name="Ahrendt S."/>
            <person name="Sahu N."/>
            <person name="Indic B."/>
            <person name="Wong-Bajracharya J."/>
            <person name="Merenyi Z."/>
            <person name="Ke H.-M."/>
            <person name="Monk M."/>
            <person name="Kocsube S."/>
            <person name="Drula E."/>
            <person name="Lipzen A."/>
            <person name="Balint B."/>
            <person name="Henrissat B."/>
            <person name="Andreopoulos B."/>
            <person name="Martin F.M."/>
            <person name="Harder C.B."/>
            <person name="Rigling D."/>
            <person name="Ford K.L."/>
            <person name="Foster G.D."/>
            <person name="Pangilinan J."/>
            <person name="Papanicolaou A."/>
            <person name="Barry K."/>
            <person name="LaButti K."/>
            <person name="Viragh M."/>
            <person name="Koriabine M."/>
            <person name="Yan M."/>
            <person name="Riley R."/>
            <person name="Champramary S."/>
            <person name="Plett K.L."/>
            <person name="Tsai I.J."/>
            <person name="Slot J."/>
            <person name="Sipos G."/>
            <person name="Plett J."/>
            <person name="Nagy L.G."/>
            <person name="Grigoriev I.V."/>
        </authorList>
    </citation>
    <scope>NUCLEOTIDE SEQUENCE</scope>
    <source>
        <strain evidence="2">CCBAS 213</strain>
    </source>
</reference>
<evidence type="ECO:0000256" key="1">
    <source>
        <dbReference type="SAM" id="SignalP"/>
    </source>
</evidence>
<feature type="chain" id="PRO_5041228637" description="Secreted protein" evidence="1">
    <location>
        <begin position="26"/>
        <end position="79"/>
    </location>
</feature>
<dbReference type="GeneID" id="85356559"/>
<gene>
    <name evidence="2" type="ORF">EV420DRAFT_1538499</name>
</gene>
<protein>
    <recommendedName>
        <fullName evidence="4">Secreted protein</fullName>
    </recommendedName>
</protein>
<name>A0AA39KHS7_ARMTA</name>
<feature type="signal peptide" evidence="1">
    <location>
        <begin position="1"/>
        <end position="25"/>
    </location>
</feature>
<evidence type="ECO:0000313" key="3">
    <source>
        <dbReference type="Proteomes" id="UP001175211"/>
    </source>
</evidence>
<dbReference type="RefSeq" id="XP_060331359.1">
    <property type="nucleotide sequence ID" value="XM_060473011.1"/>
</dbReference>
<keyword evidence="3" id="KW-1185">Reference proteome</keyword>
<sequence>MPHDMIMPFVIVQSVLVFCFHSCWASSHISFWPGASHLVSIWSMFSSVPHVWHSTLSSQLLMCLQCCPGPHRIFIDTAQ</sequence>
<evidence type="ECO:0008006" key="4">
    <source>
        <dbReference type="Google" id="ProtNLM"/>
    </source>
</evidence>
<keyword evidence="1" id="KW-0732">Signal</keyword>
<dbReference type="AlphaFoldDB" id="A0AA39KHS7"/>
<dbReference type="Proteomes" id="UP001175211">
    <property type="component" value="Unassembled WGS sequence"/>
</dbReference>
<accession>A0AA39KHS7</accession>
<comment type="caution">
    <text evidence="2">The sequence shown here is derived from an EMBL/GenBank/DDBJ whole genome shotgun (WGS) entry which is preliminary data.</text>
</comment>
<organism evidence="2 3">
    <name type="scientific">Armillaria tabescens</name>
    <name type="common">Ringless honey mushroom</name>
    <name type="synonym">Agaricus tabescens</name>
    <dbReference type="NCBI Taxonomy" id="1929756"/>
    <lineage>
        <taxon>Eukaryota</taxon>
        <taxon>Fungi</taxon>
        <taxon>Dikarya</taxon>
        <taxon>Basidiomycota</taxon>
        <taxon>Agaricomycotina</taxon>
        <taxon>Agaricomycetes</taxon>
        <taxon>Agaricomycetidae</taxon>
        <taxon>Agaricales</taxon>
        <taxon>Marasmiineae</taxon>
        <taxon>Physalacriaceae</taxon>
        <taxon>Desarmillaria</taxon>
    </lineage>
</organism>
<proteinExistence type="predicted"/>
<evidence type="ECO:0000313" key="2">
    <source>
        <dbReference type="EMBL" id="KAK0459133.1"/>
    </source>
</evidence>
<dbReference type="EMBL" id="JAUEPS010000015">
    <property type="protein sequence ID" value="KAK0459133.1"/>
    <property type="molecule type" value="Genomic_DNA"/>
</dbReference>